<reference evidence="2" key="1">
    <citation type="submission" date="2021-03" db="EMBL/GenBank/DDBJ databases">
        <authorList>
            <person name="Tran Van P."/>
        </authorList>
    </citation>
    <scope>NUCLEOTIDE SEQUENCE</scope>
</reference>
<evidence type="ECO:0000313" key="3">
    <source>
        <dbReference type="Proteomes" id="UP001153148"/>
    </source>
</evidence>
<organism evidence="2 3">
    <name type="scientific">Timema podura</name>
    <name type="common">Walking stick</name>
    <dbReference type="NCBI Taxonomy" id="61482"/>
    <lineage>
        <taxon>Eukaryota</taxon>
        <taxon>Metazoa</taxon>
        <taxon>Ecdysozoa</taxon>
        <taxon>Arthropoda</taxon>
        <taxon>Hexapoda</taxon>
        <taxon>Insecta</taxon>
        <taxon>Pterygota</taxon>
        <taxon>Neoptera</taxon>
        <taxon>Polyneoptera</taxon>
        <taxon>Phasmatodea</taxon>
        <taxon>Timematodea</taxon>
        <taxon>Timematoidea</taxon>
        <taxon>Timematidae</taxon>
        <taxon>Timema</taxon>
    </lineage>
</organism>
<evidence type="ECO:0000256" key="1">
    <source>
        <dbReference type="SAM" id="MobiDB-lite"/>
    </source>
</evidence>
<proteinExistence type="predicted"/>
<feature type="region of interest" description="Disordered" evidence="1">
    <location>
        <begin position="112"/>
        <end position="135"/>
    </location>
</feature>
<evidence type="ECO:0000313" key="2">
    <source>
        <dbReference type="EMBL" id="CAG2060230.1"/>
    </source>
</evidence>
<dbReference type="Proteomes" id="UP001153148">
    <property type="component" value="Unassembled WGS sequence"/>
</dbReference>
<sequence>MRGLEGKLPRETALGLDLSKQTAPYPASNSTIGTIKPYRVVGGCVVRLLVILIDRSYVADDLHTYEHVWGGGSQNHQCIGNKKFLSPGLRHIETVSIKETIANNKQIRVRKKVKKERERERTKKSRASEFRDRFRESSQEMRATSTYAITSPSCTALRLTSFVTSHERGCSAKGSECAGGKGGGPGLGDCGHARLQRGRKRKLILGFVVPIVEAQYGECLIMGEGVGNFHPGPPKSLVRHCGWLTNSAFSECTTSLGGSGHCRHLPYCALDVFTLNVTDYLPFFCRIDTFAVKRLRSNAPAYAGDKEGHNFEENTAVQLNGIL</sequence>
<feature type="compositionally biased region" description="Basic and acidic residues" evidence="1">
    <location>
        <begin position="115"/>
        <end position="135"/>
    </location>
</feature>
<gene>
    <name evidence="2" type="ORF">TPAB3V08_LOCUS7188</name>
</gene>
<keyword evidence="3" id="KW-1185">Reference proteome</keyword>
<name>A0ABN7NZU9_TIMPD</name>
<comment type="caution">
    <text evidence="2">The sequence shown here is derived from an EMBL/GenBank/DDBJ whole genome shotgun (WGS) entry which is preliminary data.</text>
</comment>
<dbReference type="EMBL" id="CAJPIN010011764">
    <property type="protein sequence ID" value="CAG2060230.1"/>
    <property type="molecule type" value="Genomic_DNA"/>
</dbReference>
<accession>A0ABN7NZU9</accession>
<protein>
    <submittedName>
        <fullName evidence="2">Uncharacterized protein</fullName>
    </submittedName>
</protein>